<name>A0ABQ4CFJ4_9ACTN</name>
<keyword evidence="2" id="KW-1185">Reference proteome</keyword>
<dbReference type="Proteomes" id="UP000624325">
    <property type="component" value="Unassembled WGS sequence"/>
</dbReference>
<reference evidence="1 2" key="1">
    <citation type="submission" date="2021-01" db="EMBL/GenBank/DDBJ databases">
        <title>Whole genome shotgun sequence of Asanoa iriomotensis NBRC 100142.</title>
        <authorList>
            <person name="Komaki H."/>
            <person name="Tamura T."/>
        </authorList>
    </citation>
    <scope>NUCLEOTIDE SEQUENCE [LARGE SCALE GENOMIC DNA]</scope>
    <source>
        <strain evidence="1 2">NBRC 100142</strain>
    </source>
</reference>
<sequence>MTVSTLTVVPETHVSGTAPCAEPTTVPSWYARSPDVRLQAIARAARDDYPDWLDHVRAAAACTRPIRLAGDIYTVARTPDRAVVLEHVRTADMPDGVIYKPCGNRSESVCPSCSARYKRDAYQIVRTMLVGGDGVPDTVARHPGLFATFTAPSFGTVHTRWVKNHTRTCRGRKRCDCRPEPCHARRDLSVCRHGKRLVCFARHADTDAVLGSPLCPDCYDYAGQAVWNLESPGELWRRTNITINRHLARTARSRGIDPRRIKLVFGKAAEMQRRAAIHFHAVIRLDGFDPDDPDAILPPPDGLDADDLKAAVRHAVAVVGYRTDPHTANRDGWPIVWGEQVDTKTITVTANGEITAEQVAAYVAKYATKSTEVTGHVSGRLTAQTVDAFADPDGTHTARLIDACWTLGRPRWPLHGPVCPRVCAHRSCAAIAEPPAWHPTLSGPLCPPGCAHRSCAEIAEATRDPSAPWRRLRRYAHRFGFGGHFLTKSRRHRVTFALKRQQRTAWRRRTLNAARHPAPDQTSETTTTVVVNLLQMTGIGWHTTADAILANTSAALAREHQQLARTDLAALAA</sequence>
<dbReference type="InterPro" id="IPR046828">
    <property type="entry name" value="RepSA"/>
</dbReference>
<proteinExistence type="predicted"/>
<accession>A0ABQ4CFJ4</accession>
<dbReference type="EMBL" id="BONC01000110">
    <property type="protein sequence ID" value="GIF61529.1"/>
    <property type="molecule type" value="Genomic_DNA"/>
</dbReference>
<organism evidence="1 2">
    <name type="scientific">Asanoa iriomotensis</name>
    <dbReference type="NCBI Taxonomy" id="234613"/>
    <lineage>
        <taxon>Bacteria</taxon>
        <taxon>Bacillati</taxon>
        <taxon>Actinomycetota</taxon>
        <taxon>Actinomycetes</taxon>
        <taxon>Micromonosporales</taxon>
        <taxon>Micromonosporaceae</taxon>
        <taxon>Asanoa</taxon>
    </lineage>
</organism>
<gene>
    <name evidence="1" type="ORF">Air01nite_76240</name>
</gene>
<evidence type="ECO:0000313" key="2">
    <source>
        <dbReference type="Proteomes" id="UP000624325"/>
    </source>
</evidence>
<dbReference type="Pfam" id="PF20199">
    <property type="entry name" value="RepSA"/>
    <property type="match status" value="1"/>
</dbReference>
<dbReference type="RefSeq" id="WP_239091260.1">
    <property type="nucleotide sequence ID" value="NZ_BAAALU010000005.1"/>
</dbReference>
<protein>
    <recommendedName>
        <fullName evidence="3">Plasmid replication initiator protein</fullName>
    </recommendedName>
</protein>
<evidence type="ECO:0000313" key="1">
    <source>
        <dbReference type="EMBL" id="GIF61529.1"/>
    </source>
</evidence>
<evidence type="ECO:0008006" key="3">
    <source>
        <dbReference type="Google" id="ProtNLM"/>
    </source>
</evidence>
<comment type="caution">
    <text evidence="1">The sequence shown here is derived from an EMBL/GenBank/DDBJ whole genome shotgun (WGS) entry which is preliminary data.</text>
</comment>